<evidence type="ECO:0000313" key="3">
    <source>
        <dbReference type="Proteomes" id="UP000504714"/>
    </source>
</evidence>
<accession>A0A6L2ZQH1</accession>
<feature type="transmembrane region" description="Helical" evidence="1">
    <location>
        <begin position="28"/>
        <end position="48"/>
    </location>
</feature>
<evidence type="ECO:0000256" key="1">
    <source>
        <dbReference type="SAM" id="Phobius"/>
    </source>
</evidence>
<evidence type="ECO:0000313" key="2">
    <source>
        <dbReference type="EMBL" id="GFN46625.1"/>
    </source>
</evidence>
<organism evidence="2 3">
    <name type="scientific">Candidatus Regiella insecticola</name>
    <dbReference type="NCBI Taxonomy" id="138073"/>
    <lineage>
        <taxon>Bacteria</taxon>
        <taxon>Pseudomonadati</taxon>
        <taxon>Pseudomonadota</taxon>
        <taxon>Gammaproteobacteria</taxon>
        <taxon>Enterobacterales</taxon>
        <taxon>Enterobacteriaceae</taxon>
        <taxon>aphid secondary symbionts</taxon>
        <taxon>Candidatus Regiella</taxon>
    </lineage>
</organism>
<proteinExistence type="predicted"/>
<keyword evidence="1" id="KW-0472">Membrane</keyword>
<protein>
    <submittedName>
        <fullName evidence="2">Uncharacterized protein</fullName>
    </submittedName>
</protein>
<dbReference type="AlphaFoldDB" id="A0A6L2ZQH1"/>
<keyword evidence="1" id="KW-1133">Transmembrane helix</keyword>
<dbReference type="Proteomes" id="UP000504714">
    <property type="component" value="Unassembled WGS sequence"/>
</dbReference>
<dbReference type="EMBL" id="BLXO01000004">
    <property type="protein sequence ID" value="GFN46625.1"/>
    <property type="molecule type" value="Genomic_DNA"/>
</dbReference>
<comment type="caution">
    <text evidence="2">The sequence shown here is derived from an EMBL/GenBank/DDBJ whole genome shotgun (WGS) entry which is preliminary data.</text>
</comment>
<name>A0A6L2ZQH1_9ENTR</name>
<keyword evidence="1" id="KW-0812">Transmembrane</keyword>
<reference evidence="2 3" key="1">
    <citation type="submission" date="2020-06" db="EMBL/GenBank/DDBJ databases">
        <title>The genome sequence of Candidatus Regiella insecticola strain Tut.</title>
        <authorList>
            <person name="Nikoh N."/>
            <person name="Tsuchida T."/>
            <person name="Koga R."/>
            <person name="Oshima K."/>
            <person name="Hattori M."/>
            <person name="Fukatsu T."/>
        </authorList>
    </citation>
    <scope>NUCLEOTIDE SEQUENCE [LARGE SCALE GENOMIC DNA]</scope>
    <source>
        <strain evidence="2 3">Tut</strain>
    </source>
</reference>
<gene>
    <name evidence="2" type="ORF">RINTU1_23200</name>
</gene>
<sequence>MGIYYFWEKFAVTWDAAIIEKSTLKIELFFNIPFAFEAAVAVLLAAGVRRIT</sequence>